<evidence type="ECO:0000256" key="1">
    <source>
        <dbReference type="ARBA" id="ARBA00022614"/>
    </source>
</evidence>
<dbReference type="InterPro" id="IPR036390">
    <property type="entry name" value="WH_DNA-bd_sf"/>
</dbReference>
<evidence type="ECO:0000256" key="4">
    <source>
        <dbReference type="ARBA" id="ARBA00023027"/>
    </source>
</evidence>
<dbReference type="InterPro" id="IPR058192">
    <property type="entry name" value="WHD_ROQ1-like"/>
</dbReference>
<proteinExistence type="predicted"/>
<evidence type="ECO:0000259" key="5">
    <source>
        <dbReference type="PROSITE" id="PS50104"/>
    </source>
</evidence>
<feature type="domain" description="TIR" evidence="5">
    <location>
        <begin position="14"/>
        <end position="190"/>
    </location>
</feature>
<evidence type="ECO:0000313" key="7">
    <source>
        <dbReference type="Proteomes" id="UP000257109"/>
    </source>
</evidence>
<dbReference type="GO" id="GO:0007165">
    <property type="term" value="P:signal transduction"/>
    <property type="evidence" value="ECO:0007669"/>
    <property type="project" value="InterPro"/>
</dbReference>
<keyword evidence="7" id="KW-1185">Reference proteome</keyword>
<dbReference type="SMART" id="SM00255">
    <property type="entry name" value="TIR"/>
    <property type="match status" value="1"/>
</dbReference>
<dbReference type="SUPFAM" id="SSF46785">
    <property type="entry name" value="Winged helix' DNA-binding domain"/>
    <property type="match status" value="1"/>
</dbReference>
<protein>
    <submittedName>
        <fullName evidence="6">TMV resistance protein N</fullName>
    </submittedName>
</protein>
<dbReference type="Pfam" id="PF23282">
    <property type="entry name" value="WHD_ROQ1"/>
    <property type="match status" value="1"/>
</dbReference>
<keyword evidence="3" id="KW-0611">Plant defense</keyword>
<dbReference type="Gene3D" id="3.40.50.10140">
    <property type="entry name" value="Toll/interleukin-1 receptor homology (TIR) domain"/>
    <property type="match status" value="1"/>
</dbReference>
<dbReference type="OrthoDB" id="1396993at2759"/>
<dbReference type="PRINTS" id="PR00364">
    <property type="entry name" value="DISEASERSIST"/>
</dbReference>
<dbReference type="Gene3D" id="3.80.10.10">
    <property type="entry name" value="Ribonuclease Inhibitor"/>
    <property type="match status" value="2"/>
</dbReference>
<dbReference type="InterPro" id="IPR044974">
    <property type="entry name" value="Disease_R_plants"/>
</dbReference>
<dbReference type="GO" id="GO:0043531">
    <property type="term" value="F:ADP binding"/>
    <property type="evidence" value="ECO:0007669"/>
    <property type="project" value="InterPro"/>
</dbReference>
<comment type="caution">
    <text evidence="6">The sequence shown here is derived from an EMBL/GenBank/DDBJ whole genome shotgun (WGS) entry which is preliminary data.</text>
</comment>
<sequence length="1135" mass="129892">MAMRPSSSSFSYGFSYDVFLSFRGKDTRYGFTGNLYKALRDSGIHTFIDDQQLQRGDEITSALEEAIEESRIFIIVLSQNYASSSFCLNELACILKFIKGKGLLVLPVFHNVDPSHVRHHTGSFGEALANHEKKLNTNNMEKLETWKMALHQSRTYIHTCINSHNFLSLNRDGYEYEFIKRIVEFVSSKINRAPLYVADYPVGLDSPVLELKTLLDVGSDDIVHMVGIHGLGGVGKTTLAIAVYNCIADYFEALCFLENVRETSNKHGLPHLQSNLLFETVGEKEIKLTSVKKGISIIQHRLQQKKVLLIVDDVDKQEQLHAIVGRPDWFGPGSRVIITTRDKQLLACHGVKRTYEVKELNHDDALQLLKWKAFKLEKVDPHYKYVLNRAVTYASGLPLALEVIGSNLFGKSIEQWRSALNRYERIPDKEIQEKLKVSYDALEEDEQSVFLDIACCFKKYDLAEVEDILRAHHGHCMKHHIGVLVEKSLIKISFDDKVTLHDLIEDMGKEIVRKESPKEPGKRSRLWFPKDIVHVLEESKGTSQTEIIFLDFPLSEKVEWDGDAFKKMKNLKTLIIRNGLFSKGPKHLPNTLRVLEWWRYPSQNFPYDFYPKELAICKLPYNGFTSLGLAALLLKKASYSFDLFSLFMVQKFLNLTSLNFDICQYLTQIPDVSCLPHLENLSFRLCQSLFTIHHSVGFLDKLKILNADYCRKLKSFPPIMLPSLEQLLLTFCDSLESFPEILGKMENLTQLGLQGTPIKKFPVSFRNLTRLQKLDLGDTGAQRLSGCDAAIFISNISMMPELVEITAWRWEGWPLPKEDVAEEKVSSSVSSNVQHLHLLNCNLSDDFFPIVLQWFANVKELNLSWNNFTVIPKCIKEFRFLTSLTLDDCESLVEIGGIPPNLKYFSARNCLSLSSSCRSMLLNQELHEAGNTHFYLPGANIPEWFECQSLGPPISLWFRNKFPAIAICLVMGAAGKYSSSKAGMFRPVVIINGRKHLFDRLWIGMDSTCLFDLQEIKLDDNLDEVLLENEWKLADILYEDFKSAPTPLKSGIHLLKQKCSMEDIRFTNPRGKRKLDDDVNSLESQNHQLLKKQGFVQIEVAETQFVQQEQRMGFWSRMWNWARSGFFISSFPSNK</sequence>
<dbReference type="InterPro" id="IPR035897">
    <property type="entry name" value="Toll_tir_struct_dom_sf"/>
</dbReference>
<dbReference type="PANTHER" id="PTHR11017">
    <property type="entry name" value="LEUCINE-RICH REPEAT-CONTAINING PROTEIN"/>
    <property type="match status" value="1"/>
</dbReference>
<dbReference type="Pfam" id="PF23286">
    <property type="entry name" value="LRR_13"/>
    <property type="match status" value="1"/>
</dbReference>
<dbReference type="InterPro" id="IPR058546">
    <property type="entry name" value="RPS4B/Roq1-like_LRR"/>
</dbReference>
<keyword evidence="2" id="KW-0677">Repeat</keyword>
<dbReference type="Gene3D" id="3.40.50.300">
    <property type="entry name" value="P-loop containing nucleotide triphosphate hydrolases"/>
    <property type="match status" value="1"/>
</dbReference>
<keyword evidence="1" id="KW-0433">Leucine-rich repeat</keyword>
<feature type="non-terminal residue" evidence="6">
    <location>
        <position position="1"/>
    </location>
</feature>
<dbReference type="SUPFAM" id="SSF52200">
    <property type="entry name" value="Toll/Interleukin receptor TIR domain"/>
    <property type="match status" value="1"/>
</dbReference>
<organism evidence="6 7">
    <name type="scientific">Mucuna pruriens</name>
    <name type="common">Velvet bean</name>
    <name type="synonym">Dolichos pruriens</name>
    <dbReference type="NCBI Taxonomy" id="157652"/>
    <lineage>
        <taxon>Eukaryota</taxon>
        <taxon>Viridiplantae</taxon>
        <taxon>Streptophyta</taxon>
        <taxon>Embryophyta</taxon>
        <taxon>Tracheophyta</taxon>
        <taxon>Spermatophyta</taxon>
        <taxon>Magnoliopsida</taxon>
        <taxon>eudicotyledons</taxon>
        <taxon>Gunneridae</taxon>
        <taxon>Pentapetalae</taxon>
        <taxon>rosids</taxon>
        <taxon>fabids</taxon>
        <taxon>Fabales</taxon>
        <taxon>Fabaceae</taxon>
        <taxon>Papilionoideae</taxon>
        <taxon>50 kb inversion clade</taxon>
        <taxon>NPAAA clade</taxon>
        <taxon>indigoferoid/millettioid clade</taxon>
        <taxon>Phaseoleae</taxon>
        <taxon>Mucuna</taxon>
    </lineage>
</organism>
<dbReference type="InterPro" id="IPR042197">
    <property type="entry name" value="Apaf_helical"/>
</dbReference>
<dbReference type="Pfam" id="PF00931">
    <property type="entry name" value="NB-ARC"/>
    <property type="match status" value="1"/>
</dbReference>
<dbReference type="InterPro" id="IPR000157">
    <property type="entry name" value="TIR_dom"/>
</dbReference>
<dbReference type="InterPro" id="IPR027417">
    <property type="entry name" value="P-loop_NTPase"/>
</dbReference>
<accession>A0A371G0Y8</accession>
<evidence type="ECO:0000313" key="6">
    <source>
        <dbReference type="EMBL" id="RDX84190.1"/>
    </source>
</evidence>
<dbReference type="AlphaFoldDB" id="A0A371G0Y8"/>
<dbReference type="InterPro" id="IPR032675">
    <property type="entry name" value="LRR_dom_sf"/>
</dbReference>
<dbReference type="PANTHER" id="PTHR11017:SF431">
    <property type="entry name" value="ADP-RIBOSYL CYCLASE_CYCLIC ADP-RIBOSE HYDROLASE"/>
    <property type="match status" value="1"/>
</dbReference>
<dbReference type="InterPro" id="IPR002182">
    <property type="entry name" value="NB-ARC"/>
</dbReference>
<dbReference type="EMBL" id="QJKJ01007121">
    <property type="protein sequence ID" value="RDX84190.1"/>
    <property type="molecule type" value="Genomic_DNA"/>
</dbReference>
<dbReference type="SUPFAM" id="SSF52058">
    <property type="entry name" value="L domain-like"/>
    <property type="match status" value="1"/>
</dbReference>
<dbReference type="FunFam" id="3.40.50.10140:FF:000007">
    <property type="entry name" value="Disease resistance protein (TIR-NBS-LRR class)"/>
    <property type="match status" value="1"/>
</dbReference>
<dbReference type="SUPFAM" id="SSF52540">
    <property type="entry name" value="P-loop containing nucleoside triphosphate hydrolases"/>
    <property type="match status" value="1"/>
</dbReference>
<dbReference type="Gene3D" id="1.10.8.430">
    <property type="entry name" value="Helical domain of apoptotic protease-activating factors"/>
    <property type="match status" value="1"/>
</dbReference>
<gene>
    <name evidence="6" type="primary">N</name>
    <name evidence="6" type="ORF">CR513_34800</name>
</gene>
<dbReference type="Pfam" id="PF01582">
    <property type="entry name" value="TIR"/>
    <property type="match status" value="1"/>
</dbReference>
<evidence type="ECO:0000256" key="3">
    <source>
        <dbReference type="ARBA" id="ARBA00022821"/>
    </source>
</evidence>
<dbReference type="GO" id="GO:0006952">
    <property type="term" value="P:defense response"/>
    <property type="evidence" value="ECO:0007669"/>
    <property type="project" value="UniProtKB-KW"/>
</dbReference>
<dbReference type="PROSITE" id="PS50104">
    <property type="entry name" value="TIR"/>
    <property type="match status" value="1"/>
</dbReference>
<keyword evidence="4" id="KW-0520">NAD</keyword>
<reference evidence="6" key="1">
    <citation type="submission" date="2018-05" db="EMBL/GenBank/DDBJ databases">
        <title>Draft genome of Mucuna pruriens seed.</title>
        <authorList>
            <person name="Nnadi N.E."/>
            <person name="Vos R."/>
            <person name="Hasami M.H."/>
            <person name="Devisetty U.K."/>
            <person name="Aguiy J.C."/>
        </authorList>
    </citation>
    <scope>NUCLEOTIDE SEQUENCE [LARGE SCALE GENOMIC DNA]</scope>
    <source>
        <strain evidence="6">JCA_2017</strain>
    </source>
</reference>
<evidence type="ECO:0000256" key="2">
    <source>
        <dbReference type="ARBA" id="ARBA00022737"/>
    </source>
</evidence>
<dbReference type="Proteomes" id="UP000257109">
    <property type="component" value="Unassembled WGS sequence"/>
</dbReference>
<name>A0A371G0Y8_MUCPR</name>